<dbReference type="CDD" id="cd00082">
    <property type="entry name" value="HisKA"/>
    <property type="match status" value="1"/>
</dbReference>
<dbReference type="Gene3D" id="6.10.340.10">
    <property type="match status" value="1"/>
</dbReference>
<accession>A0ABR9E9Y2</accession>
<feature type="coiled-coil region" evidence="7">
    <location>
        <begin position="229"/>
        <end position="274"/>
    </location>
</feature>
<dbReference type="PROSITE" id="PS50885">
    <property type="entry name" value="HAMP"/>
    <property type="match status" value="1"/>
</dbReference>
<dbReference type="InterPro" id="IPR003661">
    <property type="entry name" value="HisK_dim/P_dom"/>
</dbReference>
<keyword evidence="7" id="KW-0175">Coiled coil</keyword>
<feature type="transmembrane region" description="Helical" evidence="8">
    <location>
        <begin position="20"/>
        <end position="42"/>
    </location>
</feature>
<keyword evidence="8" id="KW-1133">Transmembrane helix</keyword>
<reference evidence="11 12" key="1">
    <citation type="submission" date="2015-03" db="EMBL/GenBank/DDBJ databases">
        <title>Genome sequence of Pseudoalteromonas aurantia.</title>
        <authorList>
            <person name="Xie B.-B."/>
            <person name="Rong J.-C."/>
            <person name="Qin Q.-L."/>
            <person name="Zhang Y.-Z."/>
        </authorList>
    </citation>
    <scope>NUCLEOTIDE SEQUENCE [LARGE SCALE GENOMIC DNA]</scope>
    <source>
        <strain evidence="11 12">208</strain>
    </source>
</reference>
<evidence type="ECO:0000259" key="9">
    <source>
        <dbReference type="PROSITE" id="PS50109"/>
    </source>
</evidence>
<proteinExistence type="predicted"/>
<dbReference type="Gene3D" id="1.10.287.130">
    <property type="match status" value="1"/>
</dbReference>
<dbReference type="PANTHER" id="PTHR43065">
    <property type="entry name" value="SENSOR HISTIDINE KINASE"/>
    <property type="match status" value="1"/>
</dbReference>
<protein>
    <recommendedName>
        <fullName evidence="3">histidine kinase</fullName>
        <ecNumber evidence="3">2.7.13.3</ecNumber>
    </recommendedName>
</protein>
<dbReference type="InterPro" id="IPR033414">
    <property type="entry name" value="Sensor_dom"/>
</dbReference>
<dbReference type="PROSITE" id="PS50109">
    <property type="entry name" value="HIS_KIN"/>
    <property type="match status" value="1"/>
</dbReference>
<dbReference type="InterPro" id="IPR036890">
    <property type="entry name" value="HATPase_C_sf"/>
</dbReference>
<dbReference type="InterPro" id="IPR004358">
    <property type="entry name" value="Sig_transdc_His_kin-like_C"/>
</dbReference>
<dbReference type="EC" id="2.7.13.3" evidence="3"/>
<name>A0ABR9E9Y2_9GAMM</name>
<dbReference type="RefSeq" id="WP_192507157.1">
    <property type="nucleotide sequence ID" value="NZ_AQGV01000012.1"/>
</dbReference>
<dbReference type="SUPFAM" id="SSF55874">
    <property type="entry name" value="ATPase domain of HSP90 chaperone/DNA topoisomerase II/histidine kinase"/>
    <property type="match status" value="1"/>
</dbReference>
<keyword evidence="4" id="KW-0597">Phosphoprotein</keyword>
<feature type="transmembrane region" description="Helical" evidence="8">
    <location>
        <begin position="157"/>
        <end position="180"/>
    </location>
</feature>
<dbReference type="Pfam" id="PF17149">
    <property type="entry name" value="CHASE5"/>
    <property type="match status" value="1"/>
</dbReference>
<evidence type="ECO:0000256" key="4">
    <source>
        <dbReference type="ARBA" id="ARBA00022553"/>
    </source>
</evidence>
<evidence type="ECO:0000256" key="2">
    <source>
        <dbReference type="ARBA" id="ARBA00004370"/>
    </source>
</evidence>
<keyword evidence="12" id="KW-1185">Reference proteome</keyword>
<evidence type="ECO:0000313" key="11">
    <source>
        <dbReference type="EMBL" id="MBE0367780.1"/>
    </source>
</evidence>
<dbReference type="InterPro" id="IPR003594">
    <property type="entry name" value="HATPase_dom"/>
</dbReference>
<dbReference type="SMART" id="SM00304">
    <property type="entry name" value="HAMP"/>
    <property type="match status" value="1"/>
</dbReference>
<evidence type="ECO:0000256" key="1">
    <source>
        <dbReference type="ARBA" id="ARBA00000085"/>
    </source>
</evidence>
<feature type="domain" description="HAMP" evidence="10">
    <location>
        <begin position="182"/>
        <end position="237"/>
    </location>
</feature>
<dbReference type="InterPro" id="IPR003660">
    <property type="entry name" value="HAMP_dom"/>
</dbReference>
<comment type="caution">
    <text evidence="11">The sequence shown here is derived from an EMBL/GenBank/DDBJ whole genome shotgun (WGS) entry which is preliminary data.</text>
</comment>
<evidence type="ECO:0000256" key="7">
    <source>
        <dbReference type="SAM" id="Coils"/>
    </source>
</evidence>
<feature type="domain" description="Histidine kinase" evidence="9">
    <location>
        <begin position="314"/>
        <end position="546"/>
    </location>
</feature>
<dbReference type="Gene3D" id="3.30.565.10">
    <property type="entry name" value="Histidine kinase-like ATPase, C-terminal domain"/>
    <property type="match status" value="1"/>
</dbReference>
<keyword evidence="8" id="KW-0472">Membrane</keyword>
<evidence type="ECO:0000256" key="6">
    <source>
        <dbReference type="ARBA" id="ARBA00022777"/>
    </source>
</evidence>
<dbReference type="EMBL" id="AQGV01000012">
    <property type="protein sequence ID" value="MBE0367780.1"/>
    <property type="molecule type" value="Genomic_DNA"/>
</dbReference>
<evidence type="ECO:0000256" key="5">
    <source>
        <dbReference type="ARBA" id="ARBA00022679"/>
    </source>
</evidence>
<evidence type="ECO:0000259" key="10">
    <source>
        <dbReference type="PROSITE" id="PS50885"/>
    </source>
</evidence>
<gene>
    <name evidence="11" type="ORF">PAUR_a1218</name>
</gene>
<dbReference type="InterPro" id="IPR005467">
    <property type="entry name" value="His_kinase_dom"/>
</dbReference>
<evidence type="ECO:0000256" key="8">
    <source>
        <dbReference type="SAM" id="Phobius"/>
    </source>
</evidence>
<sequence length="549" mass="61187">MVELLALDTKSIKNSISMRLLSSVLSIYFLLTLLVTGIHIAVEYQDAKNEVQNVLEASEQTFHDILATDLWNYDLEQLNITAESIKGLPDITGVEVMGADKKVLFSSGNTLERTAEKEGLFWHEFTLIKTMNDEGTDLGQVRLYSDRSVIINSIKSGVYTLAINAVIKTMALVVLVTIVFRKLLTVPLGMLAQHANSIDPDHAVFKRISIAKNNNDELGVVQNALNSMMDKTVETIKKLDTVNQELEERVIERTEKLNRTVTQLDVEREALKEEVAIRQQREVALAQSLEDLKLAQGKLIESEKLASLGGLVAGVAHEINTPVGLSLTGISHFEHMVEDINKQFKAGELEEDDFVRFTKDSAELAKTIHVSLARAANLVKSFKQVAVDQSSEEIRQFDILDYLKETMTSMHSQLKQSAVHFNVQCEQQVLMMTSYPGAWAQIFTNLIQNTLIHAYDKGQQGTVTLTFQLEAQQLLFEFKDNGKGMSVDTIERIFDPFFTTNRSNGGSGLGMNIIYNIVTQKLHGSISVKSELDGGSTFLISTPRTLSDK</sequence>
<evidence type="ECO:0000313" key="12">
    <source>
        <dbReference type="Proteomes" id="UP000615755"/>
    </source>
</evidence>
<dbReference type="Pfam" id="PF02518">
    <property type="entry name" value="HATPase_c"/>
    <property type="match status" value="1"/>
</dbReference>
<keyword evidence="6" id="KW-0418">Kinase</keyword>
<dbReference type="Proteomes" id="UP000615755">
    <property type="component" value="Unassembled WGS sequence"/>
</dbReference>
<organism evidence="11 12">
    <name type="scientific">Pseudoalteromonas aurantia 208</name>
    <dbReference type="NCBI Taxonomy" id="1314867"/>
    <lineage>
        <taxon>Bacteria</taxon>
        <taxon>Pseudomonadati</taxon>
        <taxon>Pseudomonadota</taxon>
        <taxon>Gammaproteobacteria</taxon>
        <taxon>Alteromonadales</taxon>
        <taxon>Pseudoalteromonadaceae</taxon>
        <taxon>Pseudoalteromonas</taxon>
    </lineage>
</organism>
<evidence type="ECO:0000256" key="3">
    <source>
        <dbReference type="ARBA" id="ARBA00012438"/>
    </source>
</evidence>
<keyword evidence="5" id="KW-0808">Transferase</keyword>
<comment type="subcellular location">
    <subcellularLocation>
        <location evidence="2">Membrane</location>
    </subcellularLocation>
</comment>
<comment type="catalytic activity">
    <reaction evidence="1">
        <text>ATP + protein L-histidine = ADP + protein N-phospho-L-histidine.</text>
        <dbReference type="EC" id="2.7.13.3"/>
    </reaction>
</comment>
<keyword evidence="8" id="KW-0812">Transmembrane</keyword>
<dbReference type="PRINTS" id="PR00344">
    <property type="entry name" value="BCTRLSENSOR"/>
</dbReference>
<dbReference type="SMART" id="SM00387">
    <property type="entry name" value="HATPase_c"/>
    <property type="match status" value="1"/>
</dbReference>